<keyword evidence="4" id="KW-0256">Endoplasmic reticulum</keyword>
<reference evidence="14 15" key="1">
    <citation type="submission" date="2023-03" db="EMBL/GenBank/DDBJ databases">
        <title>Mating type loci evolution in Malassezia.</title>
        <authorList>
            <person name="Coelho M.A."/>
        </authorList>
    </citation>
    <scope>NUCLEOTIDE SEQUENCE [LARGE SCALE GENOMIC DNA]</scope>
    <source>
        <strain evidence="14 15">CBS 9725</strain>
    </source>
</reference>
<evidence type="ECO:0000256" key="9">
    <source>
        <dbReference type="ARBA" id="ARBA00037934"/>
    </source>
</evidence>
<feature type="compositionally biased region" description="Polar residues" evidence="11">
    <location>
        <begin position="485"/>
        <end position="504"/>
    </location>
</feature>
<gene>
    <name evidence="14" type="primary">SEC20</name>
    <name evidence="14" type="ORF">MYAM1_000064</name>
</gene>
<feature type="region of interest" description="Disordered" evidence="11">
    <location>
        <begin position="54"/>
        <end position="94"/>
    </location>
</feature>
<feature type="region of interest" description="Disordered" evidence="11">
    <location>
        <begin position="246"/>
        <end position="298"/>
    </location>
</feature>
<feature type="compositionally biased region" description="Polar residues" evidence="11">
    <location>
        <begin position="549"/>
        <end position="563"/>
    </location>
</feature>
<feature type="coiled-coil region" evidence="10">
    <location>
        <begin position="1"/>
        <end position="44"/>
    </location>
</feature>
<feature type="compositionally biased region" description="Low complexity" evidence="11">
    <location>
        <begin position="355"/>
        <end position="367"/>
    </location>
</feature>
<feature type="region of interest" description="Disordered" evidence="11">
    <location>
        <begin position="413"/>
        <end position="532"/>
    </location>
</feature>
<keyword evidence="3 12" id="KW-0812">Transmembrane</keyword>
<evidence type="ECO:0000256" key="5">
    <source>
        <dbReference type="ARBA" id="ARBA00022892"/>
    </source>
</evidence>
<feature type="region of interest" description="Disordered" evidence="11">
    <location>
        <begin position="333"/>
        <end position="399"/>
    </location>
</feature>
<feature type="compositionally biased region" description="Polar residues" evidence="11">
    <location>
        <begin position="777"/>
        <end position="790"/>
    </location>
</feature>
<feature type="compositionally biased region" description="Polar residues" evidence="11">
    <location>
        <begin position="619"/>
        <end position="636"/>
    </location>
</feature>
<evidence type="ECO:0000313" key="14">
    <source>
        <dbReference type="EMBL" id="WFC97354.1"/>
    </source>
</evidence>
<feature type="compositionally biased region" description="Basic and acidic residues" evidence="11">
    <location>
        <begin position="473"/>
        <end position="484"/>
    </location>
</feature>
<feature type="compositionally biased region" description="Basic residues" evidence="11">
    <location>
        <begin position="344"/>
        <end position="353"/>
    </location>
</feature>
<dbReference type="GO" id="GO:0006890">
    <property type="term" value="P:retrograde vesicle-mediated transport, Golgi to endoplasmic reticulum"/>
    <property type="evidence" value="ECO:0007669"/>
    <property type="project" value="InterPro"/>
</dbReference>
<evidence type="ECO:0000256" key="8">
    <source>
        <dbReference type="ARBA" id="ARBA00023136"/>
    </source>
</evidence>
<dbReference type="EMBL" id="CP119943">
    <property type="protein sequence ID" value="WFC97354.1"/>
    <property type="molecule type" value="Genomic_DNA"/>
</dbReference>
<comment type="similarity">
    <text evidence="9">Belongs to the SEC20 family.</text>
</comment>
<feature type="compositionally biased region" description="Polar residues" evidence="11">
    <location>
        <begin position="451"/>
        <end position="471"/>
    </location>
</feature>
<evidence type="ECO:0000256" key="2">
    <source>
        <dbReference type="ARBA" id="ARBA00022448"/>
    </source>
</evidence>
<name>A0AAJ5YN52_9BASI</name>
<protein>
    <submittedName>
        <fullName evidence="14">Protein transport protein sec20</fullName>
    </submittedName>
</protein>
<feature type="compositionally biased region" description="Polar residues" evidence="11">
    <location>
        <begin position="571"/>
        <end position="608"/>
    </location>
</feature>
<dbReference type="GO" id="GO:0031201">
    <property type="term" value="C:SNARE complex"/>
    <property type="evidence" value="ECO:0007669"/>
    <property type="project" value="TreeGrafter"/>
</dbReference>
<keyword evidence="7 10" id="KW-0175">Coiled coil</keyword>
<dbReference type="PANTHER" id="PTHR12825">
    <property type="entry name" value="BNIP1-RELATED"/>
    <property type="match status" value="1"/>
</dbReference>
<dbReference type="InterPro" id="IPR005606">
    <property type="entry name" value="Sec20"/>
</dbReference>
<feature type="compositionally biased region" description="Polar residues" evidence="11">
    <location>
        <begin position="85"/>
        <end position="94"/>
    </location>
</feature>
<evidence type="ECO:0000256" key="4">
    <source>
        <dbReference type="ARBA" id="ARBA00022824"/>
    </source>
</evidence>
<dbReference type="InterPro" id="IPR056173">
    <property type="entry name" value="Sec20_C"/>
</dbReference>
<keyword evidence="6 12" id="KW-1133">Transmembrane helix</keyword>
<keyword evidence="5" id="KW-0931">ER-Golgi transport</keyword>
<dbReference type="Proteomes" id="UP001219567">
    <property type="component" value="Chromosome 1"/>
</dbReference>
<sequence>MQKIANLVREVQEALEESETSAEVHALEQALREDQSALDALKRESRRVLLAAHRKVQASREQSDRGALRLSSPSAPPGTKVSAARQDQTQATSQDVQTALQRTVALMSSELEKSGYSAQLLEESSENLTQISESYASFGTLLHDSIDLIRQMERAELWDWAILVISLSFFVGCVSYILYVRVISRGLSLLGVLYRATSLAKRKGMSLAPFAHTASISAASVSTAFRRSPAEPPRKVLGHRESSIADAGRNLSNDPLSSVATKSSRARGARRGVDARRKAEAFRNAEEQALTEASEEETIDAHTQFGEDQAEELIQSIEARFSESSSESILDPLLRTLSDSPKTHSARKPRRKMGTVSSSPTTSSFGSQATDTKTSNTPSPTANAQDSFASDAPDPLQQDATTADPILSALSVDSESQDPHSQSMSHVTEPIQSGNPAADSNSLHLQHDTLTDASSSQPNPDGSIRPKSSSDIMPDRFNHQHELSYSDTASLPVTTKGSHTPASSDNDDQRPQDEGISLSLDGHTTSSASDIEKDALRSSIVSSDEDFASLSTTNPDQNSAHSPSDSEENSARLSNIQSEENSAPSSILDTQSGSVLSSNNNPQHQETPASAHLHDFSTSEEVAQLQTSHVKPQDTSVDSDEMPITAITPKQTSATIATFESSSVPTASNTKASQSRDHFQVIVALSSASASLRAAAPTLDPTMVDAMWKKLNSASDSLEKVMDSVYERSTAPSLSTSQITESISKEQGSVTSPPLLTKASVFGEQLMSRVVPEFAMNTQSSLSENSMQQTDEQDAFSEPSVTDHPMHDEL</sequence>
<proteinExistence type="inferred from homology"/>
<feature type="domain" description="Sec20 C-terminal" evidence="13">
    <location>
        <begin position="93"/>
        <end position="182"/>
    </location>
</feature>
<feature type="compositionally biased region" description="Basic and acidic residues" evidence="11">
    <location>
        <begin position="271"/>
        <end position="286"/>
    </location>
</feature>
<dbReference type="AlphaFoldDB" id="A0AAJ5YN52"/>
<evidence type="ECO:0000256" key="10">
    <source>
        <dbReference type="SAM" id="Coils"/>
    </source>
</evidence>
<feature type="compositionally biased region" description="Polar residues" evidence="11">
    <location>
        <begin position="250"/>
        <end position="259"/>
    </location>
</feature>
<dbReference type="Pfam" id="PF03908">
    <property type="entry name" value="Sec20"/>
    <property type="match status" value="1"/>
</dbReference>
<feature type="compositionally biased region" description="Polar residues" evidence="11">
    <location>
        <begin position="368"/>
        <end position="388"/>
    </location>
</feature>
<feature type="region of interest" description="Disordered" evidence="11">
    <location>
        <begin position="777"/>
        <end position="810"/>
    </location>
</feature>
<evidence type="ECO:0000256" key="12">
    <source>
        <dbReference type="SAM" id="Phobius"/>
    </source>
</evidence>
<evidence type="ECO:0000256" key="1">
    <source>
        <dbReference type="ARBA" id="ARBA00004163"/>
    </source>
</evidence>
<dbReference type="GO" id="GO:0005484">
    <property type="term" value="F:SNAP receptor activity"/>
    <property type="evidence" value="ECO:0007669"/>
    <property type="project" value="InterPro"/>
</dbReference>
<dbReference type="GO" id="GO:0005789">
    <property type="term" value="C:endoplasmic reticulum membrane"/>
    <property type="evidence" value="ECO:0007669"/>
    <property type="project" value="UniProtKB-SubCell"/>
</dbReference>
<keyword evidence="2" id="KW-0813">Transport</keyword>
<evidence type="ECO:0000256" key="6">
    <source>
        <dbReference type="ARBA" id="ARBA00022989"/>
    </source>
</evidence>
<evidence type="ECO:0000256" key="11">
    <source>
        <dbReference type="SAM" id="MobiDB-lite"/>
    </source>
</evidence>
<dbReference type="PANTHER" id="PTHR12825:SF0">
    <property type="entry name" value="VESICLE TRANSPORT PROTEIN SEC20"/>
    <property type="match status" value="1"/>
</dbReference>
<evidence type="ECO:0000313" key="15">
    <source>
        <dbReference type="Proteomes" id="UP001219567"/>
    </source>
</evidence>
<keyword evidence="15" id="KW-1185">Reference proteome</keyword>
<feature type="transmembrane region" description="Helical" evidence="12">
    <location>
        <begin position="157"/>
        <end position="179"/>
    </location>
</feature>
<keyword evidence="8 12" id="KW-0472">Membrane</keyword>
<feature type="compositionally biased region" description="Polar residues" evidence="11">
    <location>
        <begin position="413"/>
        <end position="444"/>
    </location>
</feature>
<evidence type="ECO:0000256" key="7">
    <source>
        <dbReference type="ARBA" id="ARBA00023054"/>
    </source>
</evidence>
<evidence type="ECO:0000259" key="13">
    <source>
        <dbReference type="Pfam" id="PF03908"/>
    </source>
</evidence>
<evidence type="ECO:0000256" key="3">
    <source>
        <dbReference type="ARBA" id="ARBA00022692"/>
    </source>
</evidence>
<accession>A0AAJ5YN52</accession>
<comment type="subcellular location">
    <subcellularLocation>
        <location evidence="1">Endoplasmic reticulum membrane</location>
        <topology evidence="1">Single-pass type IV membrane protein</topology>
    </subcellularLocation>
</comment>
<organism evidence="14 15">
    <name type="scientific">Malassezia yamatoensis</name>
    <dbReference type="NCBI Taxonomy" id="253288"/>
    <lineage>
        <taxon>Eukaryota</taxon>
        <taxon>Fungi</taxon>
        <taxon>Dikarya</taxon>
        <taxon>Basidiomycota</taxon>
        <taxon>Ustilaginomycotina</taxon>
        <taxon>Malasseziomycetes</taxon>
        <taxon>Malasseziales</taxon>
        <taxon>Malasseziaceae</taxon>
        <taxon>Malassezia</taxon>
    </lineage>
</organism>
<feature type="region of interest" description="Disordered" evidence="11">
    <location>
        <begin position="546"/>
        <end position="640"/>
    </location>
</feature>
<feature type="region of interest" description="Disordered" evidence="11">
    <location>
        <begin position="730"/>
        <end position="754"/>
    </location>
</feature>